<accession>A0ACC2VUU9</accession>
<evidence type="ECO:0000313" key="1">
    <source>
        <dbReference type="EMBL" id="KAJ9102875.1"/>
    </source>
</evidence>
<name>A0ACC2VUU9_9TREE</name>
<dbReference type="Proteomes" id="UP001241377">
    <property type="component" value="Unassembled WGS sequence"/>
</dbReference>
<dbReference type="EMBL" id="JASBWR010000049">
    <property type="protein sequence ID" value="KAJ9102875.1"/>
    <property type="molecule type" value="Genomic_DNA"/>
</dbReference>
<gene>
    <name evidence="1" type="ORF">QFC19_004603</name>
</gene>
<comment type="caution">
    <text evidence="1">The sequence shown here is derived from an EMBL/GenBank/DDBJ whole genome shotgun (WGS) entry which is preliminary data.</text>
</comment>
<reference evidence="1" key="1">
    <citation type="submission" date="2023-04" db="EMBL/GenBank/DDBJ databases">
        <title>Draft Genome sequencing of Naganishia species isolated from polar environments using Oxford Nanopore Technology.</title>
        <authorList>
            <person name="Leo P."/>
            <person name="Venkateswaran K."/>
        </authorList>
    </citation>
    <scope>NUCLEOTIDE SEQUENCE</scope>
    <source>
        <strain evidence="1">MNA-CCFEE 5261</strain>
    </source>
</reference>
<protein>
    <submittedName>
        <fullName evidence="1">Uncharacterized protein</fullName>
    </submittedName>
</protein>
<organism evidence="1 2">
    <name type="scientific">Naganishia cerealis</name>
    <dbReference type="NCBI Taxonomy" id="610337"/>
    <lineage>
        <taxon>Eukaryota</taxon>
        <taxon>Fungi</taxon>
        <taxon>Dikarya</taxon>
        <taxon>Basidiomycota</taxon>
        <taxon>Agaricomycotina</taxon>
        <taxon>Tremellomycetes</taxon>
        <taxon>Filobasidiales</taxon>
        <taxon>Filobasidiaceae</taxon>
        <taxon>Naganishia</taxon>
    </lineage>
</organism>
<proteinExistence type="predicted"/>
<keyword evidence="2" id="KW-1185">Reference proteome</keyword>
<evidence type="ECO:0000313" key="2">
    <source>
        <dbReference type="Proteomes" id="UP001241377"/>
    </source>
</evidence>
<sequence length="269" mass="31049">MPIDWHGEPSIVERFPNDIILVIAEDLAECCAYGSISALSMASHQLKRMLQPFLAQSKKKIWMRLEDWDWDEGDNTATDKYADIGIVECSADTPLPINHVRPTYTKKGATGSAREERFINLHCRPWMLLWQGHPHRSILTVCERFFPRIDILKVVVDTGVFRICDLENLAKIKSSPEISMAVNKIALTLMEKKVAAEWSWGDEIKVPRLRYMRHDNHRGMYPITYGRITSSVQAVGKAGFEYDRHEWSYYGEDEDLAEAEGYYRKHSDI</sequence>